<proteinExistence type="predicted"/>
<reference evidence="1" key="1">
    <citation type="submission" date="2014-09" db="EMBL/GenBank/DDBJ databases">
        <authorList>
            <person name="Magalhaes I.L.F."/>
            <person name="Oliveira U."/>
            <person name="Santos F.R."/>
            <person name="Vidigal T.H.D.A."/>
            <person name="Brescovit A.D."/>
            <person name="Santos A.J."/>
        </authorList>
    </citation>
    <scope>NUCLEOTIDE SEQUENCE</scope>
    <source>
        <tissue evidence="1">Shoot tissue taken approximately 20 cm above the soil surface</tissue>
    </source>
</reference>
<sequence length="40" mass="4407">MMPEALFKCIFSAWRLNDVSLLLTSTGTTLHTVPNGVTLQ</sequence>
<accession>A0A0A9HJ60</accession>
<name>A0A0A9HJ60_ARUDO</name>
<protein>
    <submittedName>
        <fullName evidence="1">Uncharacterized protein</fullName>
    </submittedName>
</protein>
<evidence type="ECO:0000313" key="1">
    <source>
        <dbReference type="EMBL" id="JAE35864.1"/>
    </source>
</evidence>
<dbReference type="EMBL" id="GBRH01162032">
    <property type="protein sequence ID" value="JAE35864.1"/>
    <property type="molecule type" value="Transcribed_RNA"/>
</dbReference>
<dbReference type="AlphaFoldDB" id="A0A0A9HJ60"/>
<organism evidence="1">
    <name type="scientific">Arundo donax</name>
    <name type="common">Giant reed</name>
    <name type="synonym">Donax arundinaceus</name>
    <dbReference type="NCBI Taxonomy" id="35708"/>
    <lineage>
        <taxon>Eukaryota</taxon>
        <taxon>Viridiplantae</taxon>
        <taxon>Streptophyta</taxon>
        <taxon>Embryophyta</taxon>
        <taxon>Tracheophyta</taxon>
        <taxon>Spermatophyta</taxon>
        <taxon>Magnoliopsida</taxon>
        <taxon>Liliopsida</taxon>
        <taxon>Poales</taxon>
        <taxon>Poaceae</taxon>
        <taxon>PACMAD clade</taxon>
        <taxon>Arundinoideae</taxon>
        <taxon>Arundineae</taxon>
        <taxon>Arundo</taxon>
    </lineage>
</organism>
<reference evidence="1" key="2">
    <citation type="journal article" date="2015" name="Data Brief">
        <title>Shoot transcriptome of the giant reed, Arundo donax.</title>
        <authorList>
            <person name="Barrero R.A."/>
            <person name="Guerrero F.D."/>
            <person name="Moolhuijzen P."/>
            <person name="Goolsby J.A."/>
            <person name="Tidwell J."/>
            <person name="Bellgard S.E."/>
            <person name="Bellgard M.I."/>
        </authorList>
    </citation>
    <scope>NUCLEOTIDE SEQUENCE</scope>
    <source>
        <tissue evidence="1">Shoot tissue taken approximately 20 cm above the soil surface</tissue>
    </source>
</reference>